<dbReference type="RefSeq" id="WP_255921978.1">
    <property type="nucleotide sequence ID" value="NZ_JANFNG010000018.1"/>
</dbReference>
<evidence type="ECO:0000256" key="1">
    <source>
        <dbReference type="ARBA" id="ARBA00004196"/>
    </source>
</evidence>
<dbReference type="InterPro" id="IPR025997">
    <property type="entry name" value="SBP_2_dom"/>
</dbReference>
<reference evidence="5" key="1">
    <citation type="submission" date="2022-06" db="EMBL/GenBank/DDBJ databases">
        <title>Draft genome sequence of Streptomyces sp. RB6PN25 isolated from peat swamp forest in Thailand.</title>
        <authorList>
            <person name="Duangmal K."/>
            <person name="Klaysubun C."/>
        </authorList>
    </citation>
    <scope>NUCLEOTIDE SEQUENCE</scope>
    <source>
        <strain evidence="5">RB6PN25</strain>
    </source>
</reference>
<dbReference type="InterPro" id="IPR028082">
    <property type="entry name" value="Peripla_BP_I"/>
</dbReference>
<feature type="signal peptide" evidence="3">
    <location>
        <begin position="1"/>
        <end position="23"/>
    </location>
</feature>
<dbReference type="Proteomes" id="UP001057702">
    <property type="component" value="Unassembled WGS sequence"/>
</dbReference>
<evidence type="ECO:0000313" key="5">
    <source>
        <dbReference type="EMBL" id="MCQ4083061.1"/>
    </source>
</evidence>
<gene>
    <name evidence="5" type="ORF">NGB36_21240</name>
</gene>
<dbReference type="Pfam" id="PF13407">
    <property type="entry name" value="Peripla_BP_4"/>
    <property type="match status" value="1"/>
</dbReference>
<feature type="domain" description="Periplasmic binding protein" evidence="4">
    <location>
        <begin position="43"/>
        <end position="303"/>
    </location>
</feature>
<dbReference type="Gene3D" id="3.40.50.2300">
    <property type="match status" value="2"/>
</dbReference>
<dbReference type="PANTHER" id="PTHR30036">
    <property type="entry name" value="D-XYLOSE-BINDING PERIPLASMIC PROTEIN"/>
    <property type="match status" value="1"/>
</dbReference>
<evidence type="ECO:0000256" key="3">
    <source>
        <dbReference type="SAM" id="SignalP"/>
    </source>
</evidence>
<name>A0ABT1PZJ7_9ACTN</name>
<evidence type="ECO:0000313" key="6">
    <source>
        <dbReference type="Proteomes" id="UP001057702"/>
    </source>
</evidence>
<protein>
    <submittedName>
        <fullName evidence="5">Substrate-binding domain-containing protein</fullName>
    </submittedName>
</protein>
<sequence>MNTTLRRTAIGVVAVSMALSVAACGKAGGSSSSAASVSSGFKIGLALPENQTARYEAYDRPMIEKKISELCPKCTVEYENATQNANTQQQQIDTLINDGVKVIILDSVDYKAIQPSVQKAHDKGIKVVAYDRLAQGPVDAYTSFDNYKVGQQQAQGLLTALGSKATPNNKIIMVNGDPGDPNAAQFKAGALSVLKGKIDIAASYDTNGWLANNANQEVAGAVTRLGNNGFVGVYSANDGMAAGVISALQAAHINPIPPVTGQDSQLDGVQRVVAGLQALSIYKPYRDEANAAAEMAIDLATGKSLSGVATGTSNSATNKGIPSELIPTTILTQQNIQQTVISGGLYTVSQICTPQYAAACAKIGLK</sequence>
<proteinExistence type="predicted"/>
<dbReference type="EMBL" id="JANFNG010000018">
    <property type="protein sequence ID" value="MCQ4083061.1"/>
    <property type="molecule type" value="Genomic_DNA"/>
</dbReference>
<keyword evidence="6" id="KW-1185">Reference proteome</keyword>
<comment type="caution">
    <text evidence="5">The sequence shown here is derived from an EMBL/GenBank/DDBJ whole genome shotgun (WGS) entry which is preliminary data.</text>
</comment>
<comment type="subcellular location">
    <subcellularLocation>
        <location evidence="1">Cell envelope</location>
    </subcellularLocation>
</comment>
<dbReference type="PANTHER" id="PTHR30036:SF1">
    <property type="entry name" value="D-XYLOSE-BINDING PERIPLASMIC PROTEIN"/>
    <property type="match status" value="1"/>
</dbReference>
<evidence type="ECO:0000256" key="2">
    <source>
        <dbReference type="ARBA" id="ARBA00022729"/>
    </source>
</evidence>
<feature type="chain" id="PRO_5046506383" evidence="3">
    <location>
        <begin position="24"/>
        <end position="366"/>
    </location>
</feature>
<evidence type="ECO:0000259" key="4">
    <source>
        <dbReference type="Pfam" id="PF13407"/>
    </source>
</evidence>
<accession>A0ABT1PZJ7</accession>
<dbReference type="InterPro" id="IPR050555">
    <property type="entry name" value="Bact_Solute-Bind_Prot2"/>
</dbReference>
<keyword evidence="2 3" id="KW-0732">Signal</keyword>
<dbReference type="PROSITE" id="PS51257">
    <property type="entry name" value="PROKAR_LIPOPROTEIN"/>
    <property type="match status" value="1"/>
</dbReference>
<organism evidence="5 6">
    <name type="scientific">Streptomyces humicola</name>
    <dbReference type="NCBI Taxonomy" id="2953240"/>
    <lineage>
        <taxon>Bacteria</taxon>
        <taxon>Bacillati</taxon>
        <taxon>Actinomycetota</taxon>
        <taxon>Actinomycetes</taxon>
        <taxon>Kitasatosporales</taxon>
        <taxon>Streptomycetaceae</taxon>
        <taxon>Streptomyces</taxon>
    </lineage>
</organism>
<dbReference type="SUPFAM" id="SSF53822">
    <property type="entry name" value="Periplasmic binding protein-like I"/>
    <property type="match status" value="1"/>
</dbReference>